<dbReference type="STRING" id="105984.A0A427Y6D7"/>
<feature type="region of interest" description="Disordered" evidence="5">
    <location>
        <begin position="247"/>
        <end position="273"/>
    </location>
</feature>
<reference evidence="7 8" key="1">
    <citation type="submission" date="2018-11" db="EMBL/GenBank/DDBJ databases">
        <title>Genome sequence of Apiotrichum porosum DSM 27194.</title>
        <authorList>
            <person name="Aliyu H."/>
            <person name="Gorte O."/>
            <person name="Ochsenreither K."/>
        </authorList>
    </citation>
    <scope>NUCLEOTIDE SEQUENCE [LARGE SCALE GENOMIC DNA]</scope>
    <source>
        <strain evidence="7 8">DSM 27194</strain>
    </source>
</reference>
<organism evidence="7 8">
    <name type="scientific">Apiotrichum porosum</name>
    <dbReference type="NCBI Taxonomy" id="105984"/>
    <lineage>
        <taxon>Eukaryota</taxon>
        <taxon>Fungi</taxon>
        <taxon>Dikarya</taxon>
        <taxon>Basidiomycota</taxon>
        <taxon>Agaricomycotina</taxon>
        <taxon>Tremellomycetes</taxon>
        <taxon>Trichosporonales</taxon>
        <taxon>Trichosporonaceae</taxon>
        <taxon>Apiotrichum</taxon>
    </lineage>
</organism>
<feature type="domain" description="C3H1-type" evidence="6">
    <location>
        <begin position="617"/>
        <end position="644"/>
    </location>
</feature>
<feature type="zinc finger region" description="C3H1-type" evidence="4">
    <location>
        <begin position="617"/>
        <end position="644"/>
    </location>
</feature>
<dbReference type="SMART" id="SM00356">
    <property type="entry name" value="ZnF_C3H1"/>
    <property type="match status" value="2"/>
</dbReference>
<dbReference type="Gene3D" id="3.30.1370.110">
    <property type="match status" value="1"/>
</dbReference>
<feature type="region of interest" description="Disordered" evidence="5">
    <location>
        <begin position="731"/>
        <end position="755"/>
    </location>
</feature>
<dbReference type="RefSeq" id="XP_028479411.1">
    <property type="nucleotide sequence ID" value="XM_028620439.1"/>
</dbReference>
<dbReference type="Pfam" id="PF08590">
    <property type="entry name" value="DUF1771"/>
    <property type="match status" value="1"/>
</dbReference>
<dbReference type="AlphaFoldDB" id="A0A427Y6D7"/>
<dbReference type="InterPro" id="IPR036855">
    <property type="entry name" value="Znf_CCCH_sf"/>
</dbReference>
<feature type="region of interest" description="Disordered" evidence="5">
    <location>
        <begin position="851"/>
        <end position="878"/>
    </location>
</feature>
<keyword evidence="8" id="KW-1185">Reference proteome</keyword>
<evidence type="ECO:0000256" key="4">
    <source>
        <dbReference type="PROSITE-ProRule" id="PRU00723"/>
    </source>
</evidence>
<dbReference type="SMART" id="SM01162">
    <property type="entry name" value="DUF1771"/>
    <property type="match status" value="1"/>
</dbReference>
<evidence type="ECO:0000259" key="6">
    <source>
        <dbReference type="PROSITE" id="PS50103"/>
    </source>
</evidence>
<dbReference type="SUPFAM" id="SSF90229">
    <property type="entry name" value="CCCH zinc finger"/>
    <property type="match status" value="1"/>
</dbReference>
<dbReference type="InterPro" id="IPR000571">
    <property type="entry name" value="Znf_CCCH"/>
</dbReference>
<keyword evidence="1 4" id="KW-0479">Metal-binding</keyword>
<dbReference type="InterPro" id="IPR036063">
    <property type="entry name" value="Smr_dom_sf"/>
</dbReference>
<dbReference type="EMBL" id="RSCE01000002">
    <property type="protein sequence ID" value="RSH86626.1"/>
    <property type="molecule type" value="Genomic_DNA"/>
</dbReference>
<dbReference type="Pfam" id="PF14608">
    <property type="entry name" value="zf-CCCH_2"/>
    <property type="match status" value="1"/>
</dbReference>
<feature type="compositionally biased region" description="Low complexity" evidence="5">
    <location>
        <begin position="450"/>
        <end position="465"/>
    </location>
</feature>
<gene>
    <name evidence="7" type="ORF">EHS24_004897</name>
</gene>
<feature type="compositionally biased region" description="Acidic residues" evidence="5">
    <location>
        <begin position="63"/>
        <end position="74"/>
    </location>
</feature>
<feature type="compositionally biased region" description="Basic and acidic residues" evidence="5">
    <location>
        <begin position="851"/>
        <end position="877"/>
    </location>
</feature>
<dbReference type="PANTHER" id="PTHR46651:SF1">
    <property type="entry name" value="SMALL MUTS RELATED FAMILY PROTEIN"/>
    <property type="match status" value="1"/>
</dbReference>
<sequence length="992" mass="104395">MPMTLSQADPPGSSVLETNPHLGHYIFKLVLSNAGPSVLANPTAAHRAASSGQHPLSVSSSGESDEEDDQDDDESPPRSTGEGPESGDGTDDDSKASANGRRAAPPVGPSRDDREELVRKVINLLDNDEEEDVKDLLRTHMGELGKDDLLMDQVCLDCMHRHRDDVSGMPYHEGSFTPTRGARRPFTPTGVGTLRVRTPLARPHSPATVAPGSGTVTPTTTTSSSSLSHGLSALALGRVESALSPTLAPGAPAAPAPASSSGYSSSGSPASSPRVLNVKAATFNPTAAAAPTSRHPHISAIQTGFSPSSDPWRDADAGGGAAVNPPARAASPYMFGAAGAHGMVRTASNRAIIAPIISDQSSPFHSPLGTPTRSHMKLGDSFASPTAAVARPASRGVVPDDDDDDEFSPFGTGLPKLHHHEPSGLSTAARPFEPFGAGSGGHQVPEFFPSSSASSGATQSDQSTSFESRGSLDPEDDPTQNATLGMTPLDVLSSVFSTVPRRELEDALHRAGYDFEAAMAMLVAQYTHPRSGASTPQRIASPRPMIGLDGRGAVHHAAPSQGFFTQGGRGFNSGPLNPQLGGGVGPRSVGGGGGPTRMCRYFLNGECRRSDCRFSHDLERALCRFWLRGHCAKGPNCEFLHNLPNNLDQSALNTAMSRLDVDSPAAHSHPGTPPVSSMYGAADDFPDLLAARLNRHVGRFDPTRNRFANAVKRPVPAPPPAQINITGAAAGRFSPAPQQPYSPAGGAETPSAPPKVPVVPRASNRVKLHAPTLLPTLTTGSAANDQYMSARATSIRLGHARNACLARAADAFRRGDGAAAKRFSREGKALNEKMLHEANEAAQVLVKDRMRDAQRAARERDPAWSDDPRDRSERGKECGGGLGVVLGVARASAVPEGDRLSSVERVEALLDLHTLHGSEGADLSSQWLAELERENYRGLAYIVVGEEKHVGQQDPSRGASKVRLAASVKQFLAEWGYAWNEHGGVLCVDPCR</sequence>
<dbReference type="GeneID" id="39589440"/>
<dbReference type="InterPro" id="IPR053242">
    <property type="entry name" value="PAM2-like_domain"/>
</dbReference>
<dbReference type="Proteomes" id="UP000279236">
    <property type="component" value="Unassembled WGS sequence"/>
</dbReference>
<accession>A0A427Y6D7</accession>
<feature type="region of interest" description="Disordered" evidence="5">
    <location>
        <begin position="384"/>
        <end position="486"/>
    </location>
</feature>
<dbReference type="CDD" id="cd14279">
    <property type="entry name" value="CUE"/>
    <property type="match status" value="1"/>
</dbReference>
<dbReference type="PROSITE" id="PS50103">
    <property type="entry name" value="ZF_C3H1"/>
    <property type="match status" value="2"/>
</dbReference>
<keyword evidence="2 4" id="KW-0863">Zinc-finger</keyword>
<evidence type="ECO:0000256" key="3">
    <source>
        <dbReference type="ARBA" id="ARBA00022833"/>
    </source>
</evidence>
<dbReference type="OrthoDB" id="3247158at2759"/>
<dbReference type="PANTHER" id="PTHR46651">
    <property type="entry name" value="POLYADENYLATE-BINDING PROTEIN-INTERACTING PROTEIN 7"/>
    <property type="match status" value="1"/>
</dbReference>
<evidence type="ECO:0000313" key="8">
    <source>
        <dbReference type="Proteomes" id="UP000279236"/>
    </source>
</evidence>
<feature type="zinc finger region" description="C3H1-type" evidence="4">
    <location>
        <begin position="593"/>
        <end position="616"/>
    </location>
</feature>
<dbReference type="InterPro" id="IPR013899">
    <property type="entry name" value="DUF1771"/>
</dbReference>
<feature type="region of interest" description="Disordered" evidence="5">
    <location>
        <begin position="42"/>
        <end position="115"/>
    </location>
</feature>
<feature type="compositionally biased region" description="Low complexity" evidence="5">
    <location>
        <begin position="208"/>
        <end position="228"/>
    </location>
</feature>
<dbReference type="GO" id="GO:0008270">
    <property type="term" value="F:zinc ion binding"/>
    <property type="evidence" value="ECO:0007669"/>
    <property type="project" value="UniProtKB-KW"/>
</dbReference>
<feature type="domain" description="C3H1-type" evidence="6">
    <location>
        <begin position="593"/>
        <end position="616"/>
    </location>
</feature>
<keyword evidence="3 4" id="KW-0862">Zinc</keyword>
<comment type="caution">
    <text evidence="7">The sequence shown here is derived from an EMBL/GenBank/DDBJ whole genome shotgun (WGS) entry which is preliminary data.</text>
</comment>
<evidence type="ECO:0000313" key="7">
    <source>
        <dbReference type="EMBL" id="RSH86626.1"/>
    </source>
</evidence>
<dbReference type="Pfam" id="PF00642">
    <property type="entry name" value="zf-CCCH"/>
    <property type="match status" value="1"/>
</dbReference>
<evidence type="ECO:0000256" key="1">
    <source>
        <dbReference type="ARBA" id="ARBA00022723"/>
    </source>
</evidence>
<protein>
    <recommendedName>
        <fullName evidence="6">C3H1-type domain-containing protein</fullName>
    </recommendedName>
</protein>
<feature type="region of interest" description="Disordered" evidence="5">
    <location>
        <begin position="170"/>
        <end position="228"/>
    </location>
</feature>
<evidence type="ECO:0000256" key="5">
    <source>
        <dbReference type="SAM" id="MobiDB-lite"/>
    </source>
</evidence>
<name>A0A427Y6D7_9TREE</name>
<evidence type="ECO:0000256" key="2">
    <source>
        <dbReference type="ARBA" id="ARBA00022771"/>
    </source>
</evidence>
<proteinExistence type="predicted"/>
<dbReference type="Gene3D" id="4.10.1000.10">
    <property type="entry name" value="Zinc finger, CCCH-type"/>
    <property type="match status" value="1"/>
</dbReference>